<dbReference type="EMBL" id="RWGY01000039">
    <property type="protein sequence ID" value="TVU12619.1"/>
    <property type="molecule type" value="Genomic_DNA"/>
</dbReference>
<dbReference type="Gramene" id="TVU12619">
    <property type="protein sequence ID" value="TVU12619"/>
    <property type="gene ID" value="EJB05_46270"/>
</dbReference>
<evidence type="ECO:0000313" key="1">
    <source>
        <dbReference type="EMBL" id="TVU12619.1"/>
    </source>
</evidence>
<keyword evidence="2" id="KW-1185">Reference proteome</keyword>
<sequence length="71" mass="7900">MELPGGGELPDSSGFGRAFHKSRVEHLRWRLGLKNCFGVDSEGLSGGLALFCHESISVNLIKCHRRYIDLE</sequence>
<protein>
    <submittedName>
        <fullName evidence="1">Uncharacterized protein</fullName>
    </submittedName>
</protein>
<feature type="non-terminal residue" evidence="1">
    <location>
        <position position="71"/>
    </location>
</feature>
<dbReference type="OrthoDB" id="680200at2759"/>
<feature type="non-terminal residue" evidence="1">
    <location>
        <position position="1"/>
    </location>
</feature>
<name>A0A5J9TML4_9POAL</name>
<proteinExistence type="predicted"/>
<reference evidence="1 2" key="1">
    <citation type="journal article" date="2019" name="Sci. Rep.">
        <title>A high-quality genome of Eragrostis curvula grass provides insights into Poaceae evolution and supports new strategies to enhance forage quality.</title>
        <authorList>
            <person name="Carballo J."/>
            <person name="Santos B.A.C.M."/>
            <person name="Zappacosta D."/>
            <person name="Garbus I."/>
            <person name="Selva J.P."/>
            <person name="Gallo C.A."/>
            <person name="Diaz A."/>
            <person name="Albertini E."/>
            <person name="Caccamo M."/>
            <person name="Echenique V."/>
        </authorList>
    </citation>
    <scope>NUCLEOTIDE SEQUENCE [LARGE SCALE GENOMIC DNA]</scope>
    <source>
        <strain evidence="2">cv. Victoria</strain>
        <tissue evidence="1">Leaf</tissue>
    </source>
</reference>
<dbReference type="Proteomes" id="UP000324897">
    <property type="component" value="Chromosome 3"/>
</dbReference>
<dbReference type="AlphaFoldDB" id="A0A5J9TML4"/>
<organism evidence="1 2">
    <name type="scientific">Eragrostis curvula</name>
    <name type="common">weeping love grass</name>
    <dbReference type="NCBI Taxonomy" id="38414"/>
    <lineage>
        <taxon>Eukaryota</taxon>
        <taxon>Viridiplantae</taxon>
        <taxon>Streptophyta</taxon>
        <taxon>Embryophyta</taxon>
        <taxon>Tracheophyta</taxon>
        <taxon>Spermatophyta</taxon>
        <taxon>Magnoliopsida</taxon>
        <taxon>Liliopsida</taxon>
        <taxon>Poales</taxon>
        <taxon>Poaceae</taxon>
        <taxon>PACMAD clade</taxon>
        <taxon>Chloridoideae</taxon>
        <taxon>Eragrostideae</taxon>
        <taxon>Eragrostidinae</taxon>
        <taxon>Eragrostis</taxon>
    </lineage>
</organism>
<accession>A0A5J9TML4</accession>
<comment type="caution">
    <text evidence="1">The sequence shown here is derived from an EMBL/GenBank/DDBJ whole genome shotgun (WGS) entry which is preliminary data.</text>
</comment>
<evidence type="ECO:0000313" key="2">
    <source>
        <dbReference type="Proteomes" id="UP000324897"/>
    </source>
</evidence>
<gene>
    <name evidence="1" type="ORF">EJB05_46270</name>
</gene>